<sequence>MLIESDENSNYSKRTFDQDYPNSSRIEATYKSGNTTFSSWYNIISLGYYPANIVKTQKNSKEGNQYWIPDNYIVETEVANKKLRCYIKYISNKIVKYTIFWKENNTEWSVHNIEKLHQCRLEISNTSNISTSRKRPLSVVQSKSGQNKRFAFFGKDSEKDLSSLIMKHKMTTQTGQQVVSVRNIELDFNGETIKLIYNKNIEREKLDAIVRACDESLLARDGYRRLAAIEPYLTREYLIEKHRKYITSIINKKIRIGTFNINNMQFNDNNLDILEQPDEEILVKETEIGCGAYRSIKTLLEILIPIWKNTSPPVLKEGDTINLKIGCDGRNVGRKQNHVMFTFCLLNEKEKVLKPDNQYCICLYVGREKYDDLAKVSQLFHYQLLDLQDNGIIDQDSIHWAIELFFCGDWKIIDIIMGLTAPNSKYFCLFCNCKASLRWDMDKTWKNETNTKCEKKQSLFPAINYKNYLPDELHLMLHISDILMDCLFSDMIKKKEFSKKIKPEIEAAFRNIKVHFEFFQSKSNKKQWNWTSLMGPDKKKMLEKFPVSQFISGTYGKNIEKLWHEFYRLYTILHQMYLSEEEINQFEIDAQNWICTFYCPTQGYMNSSQILGLYRKEDVTPYMHVFAKHVPQFLHQLKKKDLHYKFSLLQVLKKKPQTGTTMGGGIDGESSVYKII</sequence>
<dbReference type="EMBL" id="PQFF01000017">
    <property type="protein sequence ID" value="RHZ88991.1"/>
    <property type="molecule type" value="Genomic_DNA"/>
</dbReference>
<name>A0A397JM30_9GLOM</name>
<dbReference type="AlphaFoldDB" id="A0A397JM30"/>
<keyword evidence="2" id="KW-1185">Reference proteome</keyword>
<comment type="caution">
    <text evidence="1">The sequence shown here is derived from an EMBL/GenBank/DDBJ whole genome shotgun (WGS) entry which is preliminary data.</text>
</comment>
<dbReference type="PANTHER" id="PTHR31424">
    <property type="entry name" value="PROTEIN CBG23806"/>
    <property type="match status" value="1"/>
</dbReference>
<organism evidence="1 2">
    <name type="scientific">Diversispora epigaea</name>
    <dbReference type="NCBI Taxonomy" id="1348612"/>
    <lineage>
        <taxon>Eukaryota</taxon>
        <taxon>Fungi</taxon>
        <taxon>Fungi incertae sedis</taxon>
        <taxon>Mucoromycota</taxon>
        <taxon>Glomeromycotina</taxon>
        <taxon>Glomeromycetes</taxon>
        <taxon>Diversisporales</taxon>
        <taxon>Diversisporaceae</taxon>
        <taxon>Diversispora</taxon>
    </lineage>
</organism>
<evidence type="ECO:0000313" key="2">
    <source>
        <dbReference type="Proteomes" id="UP000266861"/>
    </source>
</evidence>
<dbReference type="OrthoDB" id="2360573at2759"/>
<dbReference type="PANTHER" id="PTHR31424:SF5">
    <property type="entry name" value="APPLE DOMAIN-CONTAINING PROTEIN"/>
    <property type="match status" value="1"/>
</dbReference>
<accession>A0A397JM30</accession>
<gene>
    <name evidence="1" type="ORF">Glove_19g286</name>
</gene>
<proteinExistence type="predicted"/>
<dbReference type="Proteomes" id="UP000266861">
    <property type="component" value="Unassembled WGS sequence"/>
</dbReference>
<evidence type="ECO:0000313" key="1">
    <source>
        <dbReference type="EMBL" id="RHZ88991.1"/>
    </source>
</evidence>
<protein>
    <submittedName>
        <fullName evidence="1">Uncharacterized protein</fullName>
    </submittedName>
</protein>
<reference evidence="1 2" key="1">
    <citation type="submission" date="2018-08" db="EMBL/GenBank/DDBJ databases">
        <title>Genome and evolution of the arbuscular mycorrhizal fungus Diversispora epigaea (formerly Glomus versiforme) and its bacterial endosymbionts.</title>
        <authorList>
            <person name="Sun X."/>
            <person name="Fei Z."/>
            <person name="Harrison M."/>
        </authorList>
    </citation>
    <scope>NUCLEOTIDE SEQUENCE [LARGE SCALE GENOMIC DNA]</scope>
    <source>
        <strain evidence="1 2">IT104</strain>
    </source>
</reference>